<dbReference type="InterPro" id="IPR035979">
    <property type="entry name" value="RBD_domain_sf"/>
</dbReference>
<feature type="compositionally biased region" description="Low complexity" evidence="3">
    <location>
        <begin position="183"/>
        <end position="192"/>
    </location>
</feature>
<dbReference type="Proteomes" id="UP000011761">
    <property type="component" value="Unassembled WGS sequence"/>
</dbReference>
<keyword evidence="1 2" id="KW-0694">RNA-binding</keyword>
<keyword evidence="6" id="KW-1185">Reference proteome</keyword>
<dbReference type="KEGG" id="bcom:BAUCODRAFT_152279"/>
<evidence type="ECO:0000259" key="4">
    <source>
        <dbReference type="PROSITE" id="PS50102"/>
    </source>
</evidence>
<feature type="region of interest" description="Disordered" evidence="3">
    <location>
        <begin position="1"/>
        <end position="66"/>
    </location>
</feature>
<dbReference type="STRING" id="717646.M2LD86"/>
<dbReference type="AlphaFoldDB" id="M2LD86"/>
<dbReference type="eggNOG" id="KOG0533">
    <property type="taxonomic scope" value="Eukaryota"/>
</dbReference>
<proteinExistence type="predicted"/>
<dbReference type="PROSITE" id="PS50102">
    <property type="entry name" value="RRM"/>
    <property type="match status" value="1"/>
</dbReference>
<feature type="compositionally biased region" description="Basic and acidic residues" evidence="3">
    <location>
        <begin position="166"/>
        <end position="182"/>
    </location>
</feature>
<feature type="compositionally biased region" description="Low complexity" evidence="3">
    <location>
        <begin position="229"/>
        <end position="238"/>
    </location>
</feature>
<dbReference type="RefSeq" id="XP_007681287.1">
    <property type="nucleotide sequence ID" value="XM_007683097.1"/>
</dbReference>
<dbReference type="Gene3D" id="3.30.70.330">
    <property type="match status" value="1"/>
</dbReference>
<feature type="region of interest" description="Disordered" evidence="3">
    <location>
        <begin position="153"/>
        <end position="255"/>
    </location>
</feature>
<dbReference type="InterPro" id="IPR000504">
    <property type="entry name" value="RRM_dom"/>
</dbReference>
<dbReference type="PANTHER" id="PTHR19965">
    <property type="entry name" value="RNA AND EXPORT FACTOR BINDING PROTEIN"/>
    <property type="match status" value="1"/>
</dbReference>
<feature type="compositionally biased region" description="Basic residues" evidence="3">
    <location>
        <begin position="20"/>
        <end position="29"/>
    </location>
</feature>
<dbReference type="InterPro" id="IPR051229">
    <property type="entry name" value="ALYREF_mRNA_export"/>
</dbReference>
<feature type="compositionally biased region" description="Low complexity" evidence="3">
    <location>
        <begin position="30"/>
        <end position="65"/>
    </location>
</feature>
<dbReference type="GO" id="GO:0140746">
    <property type="term" value="P:siRNA catabolic process"/>
    <property type="evidence" value="ECO:0007669"/>
    <property type="project" value="EnsemblFungi"/>
</dbReference>
<dbReference type="SUPFAM" id="SSF54928">
    <property type="entry name" value="RNA-binding domain, RBD"/>
    <property type="match status" value="1"/>
</dbReference>
<protein>
    <recommendedName>
        <fullName evidence="4">RRM domain-containing protein</fullName>
    </recommendedName>
</protein>
<reference evidence="5 6" key="1">
    <citation type="journal article" date="2012" name="PLoS Pathog.">
        <title>Diverse lifestyles and strategies of plant pathogenesis encoded in the genomes of eighteen Dothideomycetes fungi.</title>
        <authorList>
            <person name="Ohm R.A."/>
            <person name="Feau N."/>
            <person name="Henrissat B."/>
            <person name="Schoch C.L."/>
            <person name="Horwitz B.A."/>
            <person name="Barry K.W."/>
            <person name="Condon B.J."/>
            <person name="Copeland A.C."/>
            <person name="Dhillon B."/>
            <person name="Glaser F."/>
            <person name="Hesse C.N."/>
            <person name="Kosti I."/>
            <person name="LaButti K."/>
            <person name="Lindquist E.A."/>
            <person name="Lucas S."/>
            <person name="Salamov A.A."/>
            <person name="Bradshaw R.E."/>
            <person name="Ciuffetti L."/>
            <person name="Hamelin R.C."/>
            <person name="Kema G.H.J."/>
            <person name="Lawrence C."/>
            <person name="Scott J.A."/>
            <person name="Spatafora J.W."/>
            <person name="Turgeon B.G."/>
            <person name="de Wit P.J.G.M."/>
            <person name="Zhong S."/>
            <person name="Goodwin S.B."/>
            <person name="Grigoriev I.V."/>
        </authorList>
    </citation>
    <scope>NUCLEOTIDE SEQUENCE [LARGE SCALE GENOMIC DNA]</scope>
    <source>
        <strain evidence="5 6">UAMH 10762</strain>
    </source>
</reference>
<dbReference type="GO" id="GO:0005634">
    <property type="term" value="C:nucleus"/>
    <property type="evidence" value="ECO:0007669"/>
    <property type="project" value="EnsemblFungi"/>
</dbReference>
<dbReference type="Pfam" id="PF00076">
    <property type="entry name" value="RRM_1"/>
    <property type="match status" value="1"/>
</dbReference>
<dbReference type="GO" id="GO:0071040">
    <property type="term" value="P:nuclear polyadenylation-dependent antisense transcript catabolic process"/>
    <property type="evidence" value="ECO:0007669"/>
    <property type="project" value="EnsemblFungi"/>
</dbReference>
<sequence length="255" mass="25906">MSGKLDQSLDTIMAEGGNKGGRRGRRVPARRAAGAKPAVAAPTGGVQKTTRAPRTTASAPTAPASGDSKIIVSNLPQDITELLLKDFFAKAVGSVKKVLLSYGPNGRSRGEATVIFSKPNAAAEAMKQFNNVKVDNRPMKIEIVGSSIAAPAKQTMADRMAKPKNASKESAKAAAAPKKDAAKPAADAAAKAGRGGKKRSGRAGRPKAKTADELDAEMADYFGGGEGAPNGAAATNGAVQPAATNGNDAAMDEVL</sequence>
<dbReference type="OrthoDB" id="346839at2759"/>
<accession>M2LD86</accession>
<dbReference type="GO" id="GO:0000791">
    <property type="term" value="C:euchromatin"/>
    <property type="evidence" value="ECO:0007669"/>
    <property type="project" value="EnsemblFungi"/>
</dbReference>
<dbReference type="GeneID" id="19109211"/>
<feature type="compositionally biased region" description="Basic residues" evidence="3">
    <location>
        <begin position="194"/>
        <end position="208"/>
    </location>
</feature>
<organism evidence="5 6">
    <name type="scientific">Baudoinia panamericana (strain UAMH 10762)</name>
    <name type="common">Angels' share fungus</name>
    <name type="synonym">Baudoinia compniacensis (strain UAMH 10762)</name>
    <dbReference type="NCBI Taxonomy" id="717646"/>
    <lineage>
        <taxon>Eukaryota</taxon>
        <taxon>Fungi</taxon>
        <taxon>Dikarya</taxon>
        <taxon>Ascomycota</taxon>
        <taxon>Pezizomycotina</taxon>
        <taxon>Dothideomycetes</taxon>
        <taxon>Dothideomycetidae</taxon>
        <taxon>Mycosphaerellales</taxon>
        <taxon>Teratosphaeriaceae</taxon>
        <taxon>Baudoinia</taxon>
    </lineage>
</organism>
<dbReference type="PANTHER" id="PTHR19965:SF35">
    <property type="entry name" value="RNA ANNEALING PROTEIN YRA1"/>
    <property type="match status" value="1"/>
</dbReference>
<gene>
    <name evidence="5" type="ORF">BAUCODRAFT_152279</name>
</gene>
<dbReference type="GO" id="GO:0003729">
    <property type="term" value="F:mRNA binding"/>
    <property type="evidence" value="ECO:0007669"/>
    <property type="project" value="TreeGrafter"/>
</dbReference>
<dbReference type="EMBL" id="KB445563">
    <property type="protein sequence ID" value="EMC91922.1"/>
    <property type="molecule type" value="Genomic_DNA"/>
</dbReference>
<dbReference type="GO" id="GO:0000775">
    <property type="term" value="C:chromosome, centromeric region"/>
    <property type="evidence" value="ECO:0007669"/>
    <property type="project" value="EnsemblFungi"/>
</dbReference>
<dbReference type="InterPro" id="IPR012677">
    <property type="entry name" value="Nucleotide-bd_a/b_plait_sf"/>
</dbReference>
<dbReference type="OMA" id="NEFGPIK"/>
<evidence type="ECO:0000256" key="1">
    <source>
        <dbReference type="ARBA" id="ARBA00022884"/>
    </source>
</evidence>
<name>M2LD86_BAUPA</name>
<feature type="domain" description="RRM" evidence="4">
    <location>
        <begin position="68"/>
        <end position="146"/>
    </location>
</feature>
<evidence type="ECO:0000313" key="5">
    <source>
        <dbReference type="EMBL" id="EMC91922.1"/>
    </source>
</evidence>
<dbReference type="HOGENOM" id="CLU_052367_2_0_1"/>
<evidence type="ECO:0000256" key="2">
    <source>
        <dbReference type="PROSITE-ProRule" id="PRU00176"/>
    </source>
</evidence>
<evidence type="ECO:0000256" key="3">
    <source>
        <dbReference type="SAM" id="MobiDB-lite"/>
    </source>
</evidence>
<evidence type="ECO:0000313" key="6">
    <source>
        <dbReference type="Proteomes" id="UP000011761"/>
    </source>
</evidence>
<dbReference type="SMART" id="SM00360">
    <property type="entry name" value="RRM"/>
    <property type="match status" value="1"/>
</dbReference>